<dbReference type="SMART" id="SM00474">
    <property type="entry name" value="35EXOc"/>
    <property type="match status" value="1"/>
</dbReference>
<dbReference type="AlphaFoldDB" id="A0A380RU44"/>
<dbReference type="InterPro" id="IPR002562">
    <property type="entry name" value="3'-5'_exonuclease_dom"/>
</dbReference>
<dbReference type="InterPro" id="IPR051086">
    <property type="entry name" value="RNase_D-like"/>
</dbReference>
<dbReference type="PANTHER" id="PTHR47649:SF1">
    <property type="entry name" value="RIBONUCLEASE D"/>
    <property type="match status" value="1"/>
</dbReference>
<dbReference type="InterPro" id="IPR002121">
    <property type="entry name" value="HRDC_dom"/>
</dbReference>
<proteinExistence type="predicted"/>
<dbReference type="Gene3D" id="3.30.420.10">
    <property type="entry name" value="Ribonuclease H-like superfamily/Ribonuclease H"/>
    <property type="match status" value="1"/>
</dbReference>
<dbReference type="CDD" id="cd06142">
    <property type="entry name" value="RNaseD_exo"/>
    <property type="match status" value="1"/>
</dbReference>
<dbReference type="GO" id="GO:0000166">
    <property type="term" value="F:nucleotide binding"/>
    <property type="evidence" value="ECO:0007669"/>
    <property type="project" value="InterPro"/>
</dbReference>
<dbReference type="InterPro" id="IPR044876">
    <property type="entry name" value="HRDC_dom_sf"/>
</dbReference>
<reference evidence="2 3" key="1">
    <citation type="submission" date="2017-08" db="EMBL/GenBank/DDBJ databases">
        <authorList>
            <person name="de Groot N.N."/>
        </authorList>
    </citation>
    <scope>NUCLEOTIDE SEQUENCE [LARGE SCALE GENOMIC DNA]</scope>
    <source>
        <strain evidence="2 3">HM2</strain>
    </source>
</reference>
<sequence>MIKDEKYILVDSEESLANLLADLELYDMAAVDTEADSMYHYTARLCLIQITIGEHHYIVDPLCGLDLAPLFKARAMQTLIFHGADYDLRLLWQTYGFSPKSIFDTMLAAKILGEQHLGLADLVKEYFGDELKKENQRADWTIRPLSLDMCEYAIHDTFYLHELCAILAEKLQQAGRMNWLTEQCNTLIEHARTPNAPKKDPWRITGSSIYGPCALNILKHLWEWREKQAEELDRPPYKVMQSELMLAIVNAQNSHFPEVSETFLPKLPRNFKGDRLESFLNMLRTAMAVPECDWPMRLPKAPPPPVIPHSDLLNALKTWRDEKAEELKIDAALLANKSQLIWLAAPGNIPWEKRYEEAHLMHWQQGLWNEILRDKLPTAKRIGDEE</sequence>
<dbReference type="EMBL" id="UHJL01000001">
    <property type="protein sequence ID" value="SUQ18821.1"/>
    <property type="molecule type" value="Genomic_DNA"/>
</dbReference>
<dbReference type="GO" id="GO:0008408">
    <property type="term" value="F:3'-5' exonuclease activity"/>
    <property type="evidence" value="ECO:0007669"/>
    <property type="project" value="InterPro"/>
</dbReference>
<dbReference type="GO" id="GO:0006139">
    <property type="term" value="P:nucleobase-containing compound metabolic process"/>
    <property type="evidence" value="ECO:0007669"/>
    <property type="project" value="InterPro"/>
</dbReference>
<dbReference type="Pfam" id="PF00570">
    <property type="entry name" value="HRDC"/>
    <property type="match status" value="1"/>
</dbReference>
<dbReference type="PROSITE" id="PS50967">
    <property type="entry name" value="HRDC"/>
    <property type="match status" value="1"/>
</dbReference>
<name>A0A380RU44_FIBSU</name>
<evidence type="ECO:0000313" key="3">
    <source>
        <dbReference type="Proteomes" id="UP000255423"/>
    </source>
</evidence>
<dbReference type="GO" id="GO:0003676">
    <property type="term" value="F:nucleic acid binding"/>
    <property type="evidence" value="ECO:0007669"/>
    <property type="project" value="InterPro"/>
</dbReference>
<dbReference type="InterPro" id="IPR012337">
    <property type="entry name" value="RNaseH-like_sf"/>
</dbReference>
<evidence type="ECO:0000259" key="1">
    <source>
        <dbReference type="PROSITE" id="PS50967"/>
    </source>
</evidence>
<dbReference type="Gene3D" id="1.10.150.80">
    <property type="entry name" value="HRDC domain"/>
    <property type="match status" value="1"/>
</dbReference>
<protein>
    <submittedName>
        <fullName evidence="2">Ribonuclease D</fullName>
    </submittedName>
</protein>
<dbReference type="Pfam" id="PF01612">
    <property type="entry name" value="DNA_pol_A_exo1"/>
    <property type="match status" value="1"/>
</dbReference>
<dbReference type="PANTHER" id="PTHR47649">
    <property type="entry name" value="RIBONUCLEASE D"/>
    <property type="match status" value="1"/>
</dbReference>
<gene>
    <name evidence="2" type="ORF">SAMN05661053_0041</name>
</gene>
<dbReference type="Proteomes" id="UP000255423">
    <property type="component" value="Unassembled WGS sequence"/>
</dbReference>
<feature type="domain" description="HRDC" evidence="1">
    <location>
        <begin position="211"/>
        <end position="293"/>
    </location>
</feature>
<dbReference type="SUPFAM" id="SSF47819">
    <property type="entry name" value="HRDC-like"/>
    <property type="match status" value="1"/>
</dbReference>
<dbReference type="InterPro" id="IPR036397">
    <property type="entry name" value="RNaseH_sf"/>
</dbReference>
<evidence type="ECO:0000313" key="2">
    <source>
        <dbReference type="EMBL" id="SUQ18821.1"/>
    </source>
</evidence>
<accession>A0A380RU44</accession>
<dbReference type="RefSeq" id="WP_088660427.1">
    <property type="nucleotide sequence ID" value="NZ_UHJL01000001.1"/>
</dbReference>
<organism evidence="2 3">
    <name type="scientific">Fibrobacter succinogenes</name>
    <name type="common">Bacteroides succinogenes</name>
    <dbReference type="NCBI Taxonomy" id="833"/>
    <lineage>
        <taxon>Bacteria</taxon>
        <taxon>Pseudomonadati</taxon>
        <taxon>Fibrobacterota</taxon>
        <taxon>Fibrobacteria</taxon>
        <taxon>Fibrobacterales</taxon>
        <taxon>Fibrobacteraceae</taxon>
        <taxon>Fibrobacter</taxon>
    </lineage>
</organism>
<dbReference type="InterPro" id="IPR010997">
    <property type="entry name" value="HRDC-like_sf"/>
</dbReference>
<dbReference type="SUPFAM" id="SSF53098">
    <property type="entry name" value="Ribonuclease H-like"/>
    <property type="match status" value="1"/>
</dbReference>